<dbReference type="Proteomes" id="UP000664048">
    <property type="component" value="Unassembled WGS sequence"/>
</dbReference>
<reference evidence="6 8" key="1">
    <citation type="submission" date="2018-01" db="EMBL/GenBank/DDBJ databases">
        <title>Successful Treatment of Persistent Burkholderia cepacia Bacteremia with Ceftazidime-Avibactam.</title>
        <authorList>
            <person name="Tamma P."/>
            <person name="Fan Y."/>
            <person name="Bergman Y."/>
            <person name="Sick-Samuels A."/>
            <person name="Hsu A."/>
            <person name="Timp W."/>
            <person name="Simner P."/>
        </authorList>
    </citation>
    <scope>NUCLEOTIDE SEQUENCE [LARGE SCALE GENOMIC DNA]</scope>
    <source>
        <strain evidence="6 8">170816</strain>
    </source>
</reference>
<dbReference type="EMBL" id="JAGEMX010000032">
    <property type="protein sequence ID" value="MBO1835470.1"/>
    <property type="molecule type" value="Genomic_DNA"/>
</dbReference>
<dbReference type="Pfam" id="PF09676">
    <property type="entry name" value="TraV"/>
    <property type="match status" value="1"/>
</dbReference>
<dbReference type="RefSeq" id="WP_027811075.1">
    <property type="nucleotide sequence ID" value="NZ_BSTW01000022.1"/>
</dbReference>
<accession>A0A2S5DMM7</accession>
<dbReference type="EMBL" id="JAENIB010000038">
    <property type="protein sequence ID" value="MBK1935844.1"/>
    <property type="molecule type" value="Genomic_DNA"/>
</dbReference>
<organism evidence="6 8">
    <name type="scientific">Burkholderia contaminans</name>
    <dbReference type="NCBI Taxonomy" id="488447"/>
    <lineage>
        <taxon>Bacteria</taxon>
        <taxon>Pseudomonadati</taxon>
        <taxon>Pseudomonadota</taxon>
        <taxon>Betaproteobacteria</taxon>
        <taxon>Burkholderiales</taxon>
        <taxon>Burkholderiaceae</taxon>
        <taxon>Burkholderia</taxon>
        <taxon>Burkholderia cepacia complex</taxon>
    </lineage>
</organism>
<keyword evidence="3" id="KW-0449">Lipoprotein</keyword>
<evidence type="ECO:0000256" key="2">
    <source>
        <dbReference type="SAM" id="SignalP"/>
    </source>
</evidence>
<dbReference type="AlphaFoldDB" id="A0A2S5DMM7"/>
<evidence type="ECO:0000313" key="8">
    <source>
        <dbReference type="Proteomes" id="UP000238655"/>
    </source>
</evidence>
<dbReference type="EMBL" id="PQVP01000004">
    <property type="protein sequence ID" value="POZ80358.1"/>
    <property type="molecule type" value="Genomic_DNA"/>
</dbReference>
<evidence type="ECO:0000313" key="4">
    <source>
        <dbReference type="EMBL" id="MBO1835470.1"/>
    </source>
</evidence>
<gene>
    <name evidence="6" type="primary">traV</name>
    <name evidence="6" type="ORF">C3743_38530</name>
    <name evidence="4" type="ORF">J4M89_39430</name>
    <name evidence="3" type="ORF">JIN94_38795</name>
    <name evidence="7" type="ORF">LXE91_41515</name>
    <name evidence="5" type="ORF">QZM56_32660</name>
</gene>
<dbReference type="NCBIfam" id="TIGR02747">
    <property type="entry name" value="TraV"/>
    <property type="match status" value="1"/>
</dbReference>
<evidence type="ECO:0000313" key="10">
    <source>
        <dbReference type="Proteomes" id="UP001220209"/>
    </source>
</evidence>
<feature type="region of interest" description="Disordered" evidence="1">
    <location>
        <begin position="166"/>
        <end position="196"/>
    </location>
</feature>
<sequence>MKNKIMLATLSALLSLTGCSFSGYDANSQFACKAPEGVLCSSMSGIYANAMAHNLPDQHVHTGAGATTNIALGSYAGDPGPASNASGAAVSASSRPVVGSAEILPKALDSGAPVHTASREMRVWFAPWQDADSDLHDQEYVYLIVDPGHWSIAHNQQRIQAAFRPVMPPTPARDASSSGSKAATSSSNSDSTSGAISSADRVMQGILTPAGAVDRAAAAMPAATDH</sequence>
<dbReference type="Proteomes" id="UP000611459">
    <property type="component" value="Unassembled WGS sequence"/>
</dbReference>
<evidence type="ECO:0000313" key="5">
    <source>
        <dbReference type="EMBL" id="MDN7569263.1"/>
    </source>
</evidence>
<feature type="chain" id="PRO_5044579769" evidence="2">
    <location>
        <begin position="23"/>
        <end position="226"/>
    </location>
</feature>
<dbReference type="EMBL" id="CP090644">
    <property type="protein sequence ID" value="WFN23898.1"/>
    <property type="molecule type" value="Genomic_DNA"/>
</dbReference>
<dbReference type="Proteomes" id="UP001220209">
    <property type="component" value="Plasmid unnamed2"/>
</dbReference>
<reference evidence="4 9" key="3">
    <citation type="submission" date="2021-03" db="EMBL/GenBank/DDBJ databases">
        <title>Clinical course, treatment and visual outcome of an outbreak of Burkholderia contaminans endophthalmitis following cataract surgery.</title>
        <authorList>
            <person name="Lind C."/>
            <person name="Olsen K."/>
            <person name="Angelsen N.K."/>
            <person name="Krefting E.A."/>
            <person name="Fossen K."/>
            <person name="Gravningen K."/>
            <person name="Depoorter E."/>
            <person name="Vandamme P."/>
            <person name="Bertelsen G."/>
        </authorList>
    </citation>
    <scope>NUCLEOTIDE SEQUENCE [LARGE SCALE GENOMIC DNA]</scope>
    <source>
        <strain evidence="4 9">51242556</strain>
    </source>
</reference>
<keyword evidence="2" id="KW-0732">Signal</keyword>
<dbReference type="Proteomes" id="UP001172109">
    <property type="component" value="Unassembled WGS sequence"/>
</dbReference>
<protein>
    <submittedName>
        <fullName evidence="3">Type IV conjugative transfer system lipoprotein TraV</fullName>
    </submittedName>
    <submittedName>
        <fullName evidence="6">Type IV conjugative transfer system protein TraV</fullName>
    </submittedName>
</protein>
<keyword evidence="7" id="KW-0614">Plasmid</keyword>
<dbReference type="InterPro" id="IPR014118">
    <property type="entry name" value="T4SS_TraV"/>
</dbReference>
<dbReference type="Proteomes" id="UP000238655">
    <property type="component" value="Unassembled WGS sequence"/>
</dbReference>
<feature type="compositionally biased region" description="Low complexity" evidence="1">
    <location>
        <begin position="174"/>
        <end position="196"/>
    </location>
</feature>
<proteinExistence type="predicted"/>
<evidence type="ECO:0000313" key="9">
    <source>
        <dbReference type="Proteomes" id="UP000664048"/>
    </source>
</evidence>
<geneLocation type="plasmid" evidence="7 10">
    <name>unnamed2</name>
</geneLocation>
<evidence type="ECO:0000313" key="3">
    <source>
        <dbReference type="EMBL" id="MBK1935844.1"/>
    </source>
</evidence>
<reference evidence="5" key="5">
    <citation type="submission" date="2023-07" db="EMBL/GenBank/DDBJ databases">
        <title>A collection of bacterial strains from the Burkholderia cepacia Research Laboratory and Repository.</title>
        <authorList>
            <person name="Lipuma J."/>
            <person name="Spilker T."/>
            <person name="Caverly L."/>
        </authorList>
    </citation>
    <scope>NUCLEOTIDE SEQUENCE</scope>
    <source>
        <strain evidence="5">AU44979</strain>
    </source>
</reference>
<reference evidence="3" key="2">
    <citation type="submission" date="2021-01" db="EMBL/GenBank/DDBJ databases">
        <title>Outbreak of Burkholderia contaminns endophthalmitis traced to a clinical ventilation system.</title>
        <authorList>
            <person name="Lipuma J."/>
            <person name="Spilker T."/>
            <person name="Kratholm J."/>
        </authorList>
    </citation>
    <scope>NUCLEOTIDE SEQUENCE</scope>
    <source>
        <strain evidence="3">HI4954</strain>
    </source>
</reference>
<keyword evidence="9" id="KW-1185">Reference proteome</keyword>
<dbReference type="PROSITE" id="PS51257">
    <property type="entry name" value="PROKAR_LIPOPROTEIN"/>
    <property type="match status" value="1"/>
</dbReference>
<name>A0A2S5DMM7_9BURK</name>
<evidence type="ECO:0000256" key="1">
    <source>
        <dbReference type="SAM" id="MobiDB-lite"/>
    </source>
</evidence>
<feature type="signal peptide" evidence="2">
    <location>
        <begin position="1"/>
        <end position="22"/>
    </location>
</feature>
<dbReference type="EMBL" id="JAUJQS010000034">
    <property type="protein sequence ID" value="MDN7569263.1"/>
    <property type="molecule type" value="Genomic_DNA"/>
</dbReference>
<evidence type="ECO:0000313" key="7">
    <source>
        <dbReference type="EMBL" id="WFN23898.1"/>
    </source>
</evidence>
<reference evidence="7 10" key="4">
    <citation type="submission" date="2021-12" db="EMBL/GenBank/DDBJ databases">
        <title>Genomic and phenotypic characterization of three Burkholderia contaminans isolates recovered from different sources.</title>
        <authorList>
            <person name="Lopez De Volder A."/>
            <person name="Fan Y."/>
            <person name="Nunvar J."/>
            <person name="Herrera T."/>
            <person name="Timp W."/>
            <person name="Degrossi J."/>
        </authorList>
    </citation>
    <scope>NUCLEOTIDE SEQUENCE [LARGE SCALE GENOMIC DNA]</scope>
    <source>
        <strain evidence="7 10">LMG 23361</strain>
        <plasmid evidence="7 10">unnamed2</plasmid>
    </source>
</reference>
<evidence type="ECO:0000313" key="6">
    <source>
        <dbReference type="EMBL" id="POZ80358.1"/>
    </source>
</evidence>